<feature type="non-terminal residue" evidence="3">
    <location>
        <position position="489"/>
    </location>
</feature>
<evidence type="ECO:0000259" key="2">
    <source>
        <dbReference type="PROSITE" id="PS51737"/>
    </source>
</evidence>
<feature type="domain" description="Recombinase" evidence="2">
    <location>
        <begin position="155"/>
        <end position="300"/>
    </location>
</feature>
<protein>
    <submittedName>
        <fullName evidence="3">Putative recombinase</fullName>
    </submittedName>
</protein>
<dbReference type="InterPro" id="IPR006119">
    <property type="entry name" value="Resolv_N"/>
</dbReference>
<dbReference type="Gene3D" id="3.90.1750.20">
    <property type="entry name" value="Putative Large Serine Recombinase, Chain B, Domain 2"/>
    <property type="match status" value="1"/>
</dbReference>
<dbReference type="eggNOG" id="COG1961">
    <property type="taxonomic scope" value="Bacteria"/>
</dbReference>
<dbReference type="InterPro" id="IPR011109">
    <property type="entry name" value="DNA_bind_recombinase_dom"/>
</dbReference>
<dbReference type="AlphaFoldDB" id="A0A0A1WC90"/>
<dbReference type="CDD" id="cd00338">
    <property type="entry name" value="Ser_Recombinase"/>
    <property type="match status" value="1"/>
</dbReference>
<dbReference type="InterPro" id="IPR025827">
    <property type="entry name" value="Zn_ribbon_recom_dom"/>
</dbReference>
<dbReference type="PROSITE" id="PS51736">
    <property type="entry name" value="RECOMBINASES_3"/>
    <property type="match status" value="1"/>
</dbReference>
<dbReference type="RefSeq" id="WP_157013807.1">
    <property type="nucleotide sequence ID" value="NZ_BBPI01000112.1"/>
</dbReference>
<dbReference type="InterPro" id="IPR050639">
    <property type="entry name" value="SSR_resolvase"/>
</dbReference>
<comment type="caution">
    <text evidence="3">The sequence shown here is derived from an EMBL/GenBank/DDBJ whole genome shotgun (WGS) entry which is preliminary data.</text>
</comment>
<dbReference type="OrthoDB" id="7277848at2"/>
<dbReference type="Pfam" id="PF07508">
    <property type="entry name" value="Recombinase"/>
    <property type="match status" value="1"/>
</dbReference>
<dbReference type="Pfam" id="PF00239">
    <property type="entry name" value="Resolvase"/>
    <property type="match status" value="1"/>
</dbReference>
<dbReference type="EMBL" id="BBPI01000112">
    <property type="protein sequence ID" value="GAM02988.1"/>
    <property type="molecule type" value="Genomic_DNA"/>
</dbReference>
<dbReference type="GO" id="GO:0000150">
    <property type="term" value="F:DNA strand exchange activity"/>
    <property type="evidence" value="ECO:0007669"/>
    <property type="project" value="InterPro"/>
</dbReference>
<evidence type="ECO:0000313" key="4">
    <source>
        <dbReference type="Proteomes" id="UP000032305"/>
    </source>
</evidence>
<proteinExistence type="predicted"/>
<dbReference type="PROSITE" id="PS51737">
    <property type="entry name" value="RECOMBINASE_DNA_BIND"/>
    <property type="match status" value="1"/>
</dbReference>
<organism evidence="3 4">
    <name type="scientific">Sphingomonas parapaucimobilis NBRC 15100</name>
    <dbReference type="NCBI Taxonomy" id="1219049"/>
    <lineage>
        <taxon>Bacteria</taxon>
        <taxon>Pseudomonadati</taxon>
        <taxon>Pseudomonadota</taxon>
        <taxon>Alphaproteobacteria</taxon>
        <taxon>Sphingomonadales</taxon>
        <taxon>Sphingomonadaceae</taxon>
        <taxon>Sphingomonas</taxon>
    </lineage>
</organism>
<dbReference type="PANTHER" id="PTHR30461:SF23">
    <property type="entry name" value="DNA RECOMBINASE-RELATED"/>
    <property type="match status" value="1"/>
</dbReference>
<dbReference type="InterPro" id="IPR036162">
    <property type="entry name" value="Resolvase-like_N_sf"/>
</dbReference>
<evidence type="ECO:0000259" key="1">
    <source>
        <dbReference type="PROSITE" id="PS51736"/>
    </source>
</evidence>
<evidence type="ECO:0000313" key="3">
    <source>
        <dbReference type="EMBL" id="GAM02988.1"/>
    </source>
</evidence>
<gene>
    <name evidence="3" type="ORF">SP5_112_00010</name>
</gene>
<dbReference type="Proteomes" id="UP000032305">
    <property type="component" value="Unassembled WGS sequence"/>
</dbReference>
<dbReference type="Gene3D" id="3.40.50.1390">
    <property type="entry name" value="Resolvase, N-terminal catalytic domain"/>
    <property type="match status" value="1"/>
</dbReference>
<reference evidence="3 4" key="1">
    <citation type="submission" date="2014-11" db="EMBL/GenBank/DDBJ databases">
        <title>Whole genome shotgun sequence of Sphingomonas parapaucimobilis NBRC 15100.</title>
        <authorList>
            <person name="Katano-Makiyama Y."/>
            <person name="Hosoyama A."/>
            <person name="Hashimoto M."/>
            <person name="Hosoyama Y."/>
            <person name="Noguchi M."/>
            <person name="Numata M."/>
            <person name="Tsuchikane K."/>
            <person name="Hirakata S."/>
            <person name="Uohara A."/>
            <person name="Shimodaira J."/>
            <person name="Ohji S."/>
            <person name="Ichikawa N."/>
            <person name="Kimura A."/>
            <person name="Yamazoe A."/>
            <person name="Fujita N."/>
        </authorList>
    </citation>
    <scope>NUCLEOTIDE SEQUENCE [LARGE SCALE GENOMIC DNA]</scope>
    <source>
        <strain evidence="3 4">NBRC 15100</strain>
    </source>
</reference>
<name>A0A0A1WC90_9SPHN</name>
<sequence>MTISGQRRVALYGRHSTALQTATSSDDQVAACAPLVNLLGGRVVATWLDPEISGYRRDRPGLRGLLAAVEAGEVDLIVCESLDRLARDAEDVAWLGKKLPYHRVQLHTISEGRVDEIKFAVAGLMGAIFLKHLVDKTLRGMEAAVLAGRFAGGRAYGYKRVIQLDAKGELVRGLLAIDEAKADMVRQIYRWFAGGLSSVDIATLLNAEGIPAPRGGEWNASTIRGDPKKLVGILNNPLYTGRLVWKRRHWRRDPDSEKRERRYQLRDPSEWIEVAVPDLRIVDDSDFEAVQAEMNARKRTTTSLPLAQGNRKKHLLSGLIRCSCCGSNYTISGKDYYRCAGQKKRGTCDNRLSVRKGPLEEASLTAIQHDLLTEKHVRLFIAEYEREATRLARIDSHEADTARIRLQQLERELGNLYENLLAGIATPALRQMIDEREKEKARLISRAATVDRGVVSPPSLSTPSVLQAQFRARIADLRSTLQDPAVRGH</sequence>
<dbReference type="InterPro" id="IPR038109">
    <property type="entry name" value="DNA_bind_recomb_sf"/>
</dbReference>
<keyword evidence="4" id="KW-1185">Reference proteome</keyword>
<dbReference type="SUPFAM" id="SSF53041">
    <property type="entry name" value="Resolvase-like"/>
    <property type="match status" value="1"/>
</dbReference>
<dbReference type="SMART" id="SM00857">
    <property type="entry name" value="Resolvase"/>
    <property type="match status" value="1"/>
</dbReference>
<accession>A0A0A1WC90</accession>
<dbReference type="PANTHER" id="PTHR30461">
    <property type="entry name" value="DNA-INVERTASE FROM LAMBDOID PROPHAGE"/>
    <property type="match status" value="1"/>
</dbReference>
<dbReference type="GO" id="GO:0003677">
    <property type="term" value="F:DNA binding"/>
    <property type="evidence" value="ECO:0007669"/>
    <property type="project" value="InterPro"/>
</dbReference>
<feature type="domain" description="Resolvase/invertase-type recombinase catalytic" evidence="1">
    <location>
        <begin position="8"/>
        <end position="161"/>
    </location>
</feature>
<dbReference type="Pfam" id="PF13408">
    <property type="entry name" value="Zn_ribbon_recom"/>
    <property type="match status" value="1"/>
</dbReference>